<evidence type="ECO:0000259" key="3">
    <source>
        <dbReference type="Pfam" id="PF03413"/>
    </source>
</evidence>
<proteinExistence type="predicted"/>
<dbReference type="AlphaFoldDB" id="A0A1G9D7B8"/>
<organism evidence="4 5">
    <name type="scientific">Lacicoccus qingdaonensis</name>
    <dbReference type="NCBI Taxonomy" id="576118"/>
    <lineage>
        <taxon>Bacteria</taxon>
        <taxon>Bacillati</taxon>
        <taxon>Bacillota</taxon>
        <taxon>Bacilli</taxon>
        <taxon>Bacillales</taxon>
        <taxon>Salinicoccaceae</taxon>
        <taxon>Lacicoccus</taxon>
    </lineage>
</organism>
<name>A0A1G9D7B8_9BACL</name>
<evidence type="ECO:0000256" key="2">
    <source>
        <dbReference type="SAM" id="SignalP"/>
    </source>
</evidence>
<dbReference type="RefSeq" id="WP_092985189.1">
    <property type="nucleotide sequence ID" value="NZ_FNFY01000005.1"/>
</dbReference>
<accession>A0A1G9D7B8</accession>
<evidence type="ECO:0000313" key="5">
    <source>
        <dbReference type="Proteomes" id="UP000199008"/>
    </source>
</evidence>
<feature type="chain" id="PRO_5011724520" evidence="2">
    <location>
        <begin position="28"/>
        <end position="273"/>
    </location>
</feature>
<gene>
    <name evidence="4" type="ORF">SAMN05216216_10581</name>
</gene>
<keyword evidence="5" id="KW-1185">Reference proteome</keyword>
<feature type="domain" description="PepSY" evidence="3">
    <location>
        <begin position="53"/>
        <end position="104"/>
    </location>
</feature>
<evidence type="ECO:0000313" key="4">
    <source>
        <dbReference type="EMBL" id="SDK59798.1"/>
    </source>
</evidence>
<sequence length="273" mass="30478">MKLTKNTLMAGTLASALVLGACTTASADENLEWTDEDNNGVATVKTEETNEFKYSVQKAVDTASERFSGVVTEVELDEDDNVYYYEIEMENGEDEYEVKINADDLSISEEEIDREDDDREENKETQSENTTEANGDFIGMEKAVQIAKDKVGGGEVTDKEFDRDDNDYEIELEYESSEYDVEINATTGEVTDIDQENKSGGEYTNNIEFDGNYISSEEALNIALDAVGGGTVGEWELDKDDNEYDIEIDYDGSEFEVEIHATTGKVIKVEQDD</sequence>
<feature type="domain" description="PepSY" evidence="3">
    <location>
        <begin position="138"/>
        <end position="193"/>
    </location>
</feature>
<dbReference type="Proteomes" id="UP000199008">
    <property type="component" value="Unassembled WGS sequence"/>
</dbReference>
<protein>
    <submittedName>
        <fullName evidence="4">Uncharacterized membrane protein YkoI</fullName>
    </submittedName>
</protein>
<dbReference type="PROSITE" id="PS51257">
    <property type="entry name" value="PROKAR_LIPOPROTEIN"/>
    <property type="match status" value="1"/>
</dbReference>
<dbReference type="InterPro" id="IPR025711">
    <property type="entry name" value="PepSY"/>
</dbReference>
<feature type="region of interest" description="Disordered" evidence="1">
    <location>
        <begin position="103"/>
        <end position="134"/>
    </location>
</feature>
<feature type="domain" description="PepSY" evidence="3">
    <location>
        <begin position="214"/>
        <end position="270"/>
    </location>
</feature>
<feature type="compositionally biased region" description="Acidic residues" evidence="1">
    <location>
        <begin position="106"/>
        <end position="119"/>
    </location>
</feature>
<evidence type="ECO:0000256" key="1">
    <source>
        <dbReference type="SAM" id="MobiDB-lite"/>
    </source>
</evidence>
<dbReference type="STRING" id="576118.SAMN05216216_10581"/>
<reference evidence="5" key="1">
    <citation type="submission" date="2016-10" db="EMBL/GenBank/DDBJ databases">
        <authorList>
            <person name="Varghese N."/>
            <person name="Submissions S."/>
        </authorList>
    </citation>
    <scope>NUCLEOTIDE SEQUENCE [LARGE SCALE GENOMIC DNA]</scope>
    <source>
        <strain evidence="5">CGMCC 1.8895</strain>
    </source>
</reference>
<dbReference type="Gene3D" id="3.10.450.40">
    <property type="match status" value="3"/>
</dbReference>
<dbReference type="EMBL" id="FNFY01000005">
    <property type="protein sequence ID" value="SDK59798.1"/>
    <property type="molecule type" value="Genomic_DNA"/>
</dbReference>
<keyword evidence="2" id="KW-0732">Signal</keyword>
<dbReference type="OrthoDB" id="2389229at2"/>
<feature type="signal peptide" evidence="2">
    <location>
        <begin position="1"/>
        <end position="27"/>
    </location>
</feature>
<dbReference type="Pfam" id="PF03413">
    <property type="entry name" value="PepSY"/>
    <property type="match status" value="3"/>
</dbReference>